<name>A0A317QGL9_9ACTN</name>
<dbReference type="EMBL" id="QGTX01000001">
    <property type="protein sequence ID" value="PWW22422.1"/>
    <property type="molecule type" value="Genomic_DNA"/>
</dbReference>
<sequence>MPSRSALVAVSAAQFAAGLAGQVLALRRRHHFDLPFLTGSPDRVGRDSLWIGSALAAPVWMLAVQGWAVSRLAAGPDEPARRALRLLSAGMVPGYVQERLVRRRLTRGGADPVETPLVVAGLGLAAAMAVLSRPGAVS</sequence>
<protein>
    <submittedName>
        <fullName evidence="1">Uncharacterized protein</fullName>
    </submittedName>
</protein>
<dbReference type="OrthoDB" id="5198120at2"/>
<accession>A0A317QGL9</accession>
<dbReference type="RefSeq" id="WP_110005049.1">
    <property type="nucleotide sequence ID" value="NZ_QGTX01000001.1"/>
</dbReference>
<evidence type="ECO:0000313" key="1">
    <source>
        <dbReference type="EMBL" id="PWW22422.1"/>
    </source>
</evidence>
<dbReference type="Proteomes" id="UP000246661">
    <property type="component" value="Unassembled WGS sequence"/>
</dbReference>
<organism evidence="1 2">
    <name type="scientific">Geodermatophilus normandii</name>
    <dbReference type="NCBI Taxonomy" id="1137989"/>
    <lineage>
        <taxon>Bacteria</taxon>
        <taxon>Bacillati</taxon>
        <taxon>Actinomycetota</taxon>
        <taxon>Actinomycetes</taxon>
        <taxon>Geodermatophilales</taxon>
        <taxon>Geodermatophilaceae</taxon>
        <taxon>Geodermatophilus</taxon>
    </lineage>
</organism>
<proteinExistence type="predicted"/>
<comment type="caution">
    <text evidence="1">The sequence shown here is derived from an EMBL/GenBank/DDBJ whole genome shotgun (WGS) entry which is preliminary data.</text>
</comment>
<reference evidence="2" key="1">
    <citation type="submission" date="2018-05" db="EMBL/GenBank/DDBJ databases">
        <authorList>
            <person name="Klenk H.-P."/>
            <person name="Huntemann M."/>
            <person name="Clum A."/>
            <person name="Pillay M."/>
            <person name="Palaniappan K."/>
            <person name="Varghese N."/>
            <person name="Mikhailova N."/>
            <person name="Stamatis D."/>
            <person name="Reddy T."/>
            <person name="Daum C."/>
            <person name="Shapiro N."/>
            <person name="Ivanova N."/>
            <person name="Kyrpides N."/>
            <person name="Woyke T."/>
        </authorList>
    </citation>
    <scope>NUCLEOTIDE SEQUENCE [LARGE SCALE GENOMIC DNA]</scope>
    <source>
        <strain evidence="2">DSM 45417</strain>
    </source>
</reference>
<gene>
    <name evidence="1" type="ORF">JD79_01574</name>
</gene>
<dbReference type="AlphaFoldDB" id="A0A317QGL9"/>
<evidence type="ECO:0000313" key="2">
    <source>
        <dbReference type="Proteomes" id="UP000246661"/>
    </source>
</evidence>
<keyword evidence="2" id="KW-1185">Reference proteome</keyword>